<protein>
    <submittedName>
        <fullName evidence="1">Uncharacterized protein</fullName>
    </submittedName>
</protein>
<evidence type="ECO:0000313" key="2">
    <source>
        <dbReference type="Proteomes" id="UP000054485"/>
    </source>
</evidence>
<reference evidence="1 2" key="1">
    <citation type="submission" date="2014-04" db="EMBL/GenBank/DDBJ databases">
        <authorList>
            <consortium name="DOE Joint Genome Institute"/>
            <person name="Kuo A."/>
            <person name="Ruytinx J."/>
            <person name="Rineau F."/>
            <person name="Colpaert J."/>
            <person name="Kohler A."/>
            <person name="Nagy L.G."/>
            <person name="Floudas D."/>
            <person name="Copeland A."/>
            <person name="Barry K.W."/>
            <person name="Cichocki N."/>
            <person name="Veneault-Fourrey C."/>
            <person name="LaButti K."/>
            <person name="Lindquist E.A."/>
            <person name="Lipzen A."/>
            <person name="Lundell T."/>
            <person name="Morin E."/>
            <person name="Murat C."/>
            <person name="Sun H."/>
            <person name="Tunlid A."/>
            <person name="Henrissat B."/>
            <person name="Grigoriev I.V."/>
            <person name="Hibbett D.S."/>
            <person name="Martin F."/>
            <person name="Nordberg H.P."/>
            <person name="Cantor M.N."/>
            <person name="Hua S.X."/>
        </authorList>
    </citation>
    <scope>NUCLEOTIDE SEQUENCE [LARGE SCALE GENOMIC DNA]</scope>
    <source>
        <strain evidence="1 2">UH-Slu-Lm8-n1</strain>
    </source>
</reference>
<dbReference type="EMBL" id="KN835737">
    <property type="protein sequence ID" value="KIK34551.1"/>
    <property type="molecule type" value="Genomic_DNA"/>
</dbReference>
<gene>
    <name evidence="1" type="ORF">CY34DRAFT_97779</name>
</gene>
<dbReference type="AlphaFoldDB" id="A0A0C9ZYM5"/>
<feature type="non-terminal residue" evidence="1">
    <location>
        <position position="1"/>
    </location>
</feature>
<proteinExistence type="predicted"/>
<dbReference type="Proteomes" id="UP000054485">
    <property type="component" value="Unassembled WGS sequence"/>
</dbReference>
<dbReference type="InParanoid" id="A0A0C9ZYM5"/>
<organism evidence="1 2">
    <name type="scientific">Suillus luteus UH-Slu-Lm8-n1</name>
    <dbReference type="NCBI Taxonomy" id="930992"/>
    <lineage>
        <taxon>Eukaryota</taxon>
        <taxon>Fungi</taxon>
        <taxon>Dikarya</taxon>
        <taxon>Basidiomycota</taxon>
        <taxon>Agaricomycotina</taxon>
        <taxon>Agaricomycetes</taxon>
        <taxon>Agaricomycetidae</taxon>
        <taxon>Boletales</taxon>
        <taxon>Suillineae</taxon>
        <taxon>Suillaceae</taxon>
        <taxon>Suillus</taxon>
    </lineage>
</organism>
<dbReference type="OrthoDB" id="3220614at2759"/>
<dbReference type="InterPro" id="IPR046521">
    <property type="entry name" value="DUF6698"/>
</dbReference>
<accession>A0A0C9ZYM5</accession>
<sequence length="301" mass="34151">LGPYLRAARWFPLGIDPFADLEGVLYDGMEAEFSELRDEDPIQPEDDENGREMERRVQHYKNWVKLIPTFSDTISGFEKDPAAMDNFIHALVSAASDARSDDTGSLMREGLEYMLLDPESSSFNPPLLKKHGKACRGWNHPQTARLLCPVRRLDEFDADPQAFMDGVKEGRIRITASKLPSFIYDEAMYDGTRKSMGCLRGYYLKRVFRHIFTGPSSALSPNGRKGTKTPKGRIHGMTIPTPHAIAYAAVQAYFQLSSATQWCKIIDEFDLVELYDRILTMFKDDGAGASWIKETIEHWKV</sequence>
<keyword evidence="2" id="KW-1185">Reference proteome</keyword>
<evidence type="ECO:0000313" key="1">
    <source>
        <dbReference type="EMBL" id="KIK34551.1"/>
    </source>
</evidence>
<dbReference type="STRING" id="930992.A0A0C9ZYM5"/>
<reference evidence="2" key="2">
    <citation type="submission" date="2015-01" db="EMBL/GenBank/DDBJ databases">
        <title>Evolutionary Origins and Diversification of the Mycorrhizal Mutualists.</title>
        <authorList>
            <consortium name="DOE Joint Genome Institute"/>
            <consortium name="Mycorrhizal Genomics Consortium"/>
            <person name="Kohler A."/>
            <person name="Kuo A."/>
            <person name="Nagy L.G."/>
            <person name="Floudas D."/>
            <person name="Copeland A."/>
            <person name="Barry K.W."/>
            <person name="Cichocki N."/>
            <person name="Veneault-Fourrey C."/>
            <person name="LaButti K."/>
            <person name="Lindquist E.A."/>
            <person name="Lipzen A."/>
            <person name="Lundell T."/>
            <person name="Morin E."/>
            <person name="Murat C."/>
            <person name="Riley R."/>
            <person name="Ohm R."/>
            <person name="Sun H."/>
            <person name="Tunlid A."/>
            <person name="Henrissat B."/>
            <person name="Grigoriev I.V."/>
            <person name="Hibbett D.S."/>
            <person name="Martin F."/>
        </authorList>
    </citation>
    <scope>NUCLEOTIDE SEQUENCE [LARGE SCALE GENOMIC DNA]</scope>
    <source>
        <strain evidence="2">UH-Slu-Lm8-n1</strain>
    </source>
</reference>
<dbReference type="Pfam" id="PF20414">
    <property type="entry name" value="DUF6698"/>
    <property type="match status" value="1"/>
</dbReference>
<dbReference type="HOGENOM" id="CLU_035918_2_0_1"/>
<name>A0A0C9ZYM5_9AGAM</name>